<keyword evidence="2" id="KW-1185">Reference proteome</keyword>
<dbReference type="eggNOG" id="ENOG5033KM4">
    <property type="taxonomic scope" value="Bacteria"/>
</dbReference>
<reference evidence="1 2" key="1">
    <citation type="journal article" date="2012" name="Front. Microbiol.">
        <title>Complete genome of Ignavibacterium album, a metabolically versatile, flagellated, facultative anaerobe from the phylum Chlorobi.</title>
        <authorList>
            <person name="Liu Z."/>
            <person name="Frigaard N.-U."/>
            <person name="Vogl K."/>
            <person name="Iino T."/>
            <person name="Ohkuma M."/>
            <person name="Overmann J."/>
            <person name="Bryant D.A."/>
        </authorList>
    </citation>
    <scope>NUCLEOTIDE SEQUENCE [LARGE SCALE GENOMIC DNA]</scope>
    <source>
        <strain evidence="2">DSM 19864 / JCM 16511 / NBRC 101810 / Mat9-16</strain>
    </source>
</reference>
<protein>
    <submittedName>
        <fullName evidence="1">Uncharacterized protein</fullName>
    </submittedName>
</protein>
<dbReference type="STRING" id="945713.IALB_2641"/>
<evidence type="ECO:0000313" key="2">
    <source>
        <dbReference type="Proteomes" id="UP000007394"/>
    </source>
</evidence>
<sequence>MNDRKKKNLIRKNSHLFWYIKKDSLDKINDEFLVETILNYGDWKSVQKLFEIFSIEKVAKIFFNQISQKRNNYKKPTLNFFKLYFNEHIQKRSIIKRSIKSSANNQKV</sequence>
<evidence type="ECO:0000313" key="1">
    <source>
        <dbReference type="EMBL" id="AFH50344.1"/>
    </source>
</evidence>
<organism evidence="1 2">
    <name type="scientific">Ignavibacterium album (strain DSM 19864 / JCM 16511 / NBRC 101810 / Mat9-16)</name>
    <dbReference type="NCBI Taxonomy" id="945713"/>
    <lineage>
        <taxon>Bacteria</taxon>
        <taxon>Pseudomonadati</taxon>
        <taxon>Ignavibacteriota</taxon>
        <taxon>Ignavibacteria</taxon>
        <taxon>Ignavibacteriales</taxon>
        <taxon>Ignavibacteriaceae</taxon>
        <taxon>Ignavibacterium</taxon>
    </lineage>
</organism>
<name>I0AMY7_IGNAJ</name>
<dbReference type="KEGG" id="ial:IALB_2641"/>
<dbReference type="EMBL" id="CP003418">
    <property type="protein sequence ID" value="AFH50344.1"/>
    <property type="molecule type" value="Genomic_DNA"/>
</dbReference>
<proteinExistence type="predicted"/>
<dbReference type="Proteomes" id="UP000007394">
    <property type="component" value="Chromosome"/>
</dbReference>
<accession>I0AMY7</accession>
<dbReference type="HOGENOM" id="CLU_2244633_0_0_10"/>
<dbReference type="AlphaFoldDB" id="I0AMY7"/>
<gene>
    <name evidence="1" type="ordered locus">IALB_2641</name>
</gene>